<dbReference type="EMBL" id="LRFC01000001">
    <property type="protein sequence ID" value="KZE69109.1"/>
    <property type="molecule type" value="Genomic_DNA"/>
</dbReference>
<dbReference type="OrthoDB" id="2881381at2"/>
<protein>
    <recommendedName>
        <fullName evidence="1">MucB/RseB N-terminal domain-containing protein</fullName>
    </recommendedName>
</protein>
<dbReference type="Proteomes" id="UP000076567">
    <property type="component" value="Unassembled WGS sequence"/>
</dbReference>
<proteinExistence type="predicted"/>
<evidence type="ECO:0000313" key="3">
    <source>
        <dbReference type="Proteomes" id="UP000076567"/>
    </source>
</evidence>
<sequence>MEDNLKNLPEKMNSTILKDLDFDKNRMFKVLKTVKEDPKDEKGSLITRTWKFTLSTALFASLLMCLTWFAIEQLKPEPTSETQLADEKIVTKPANKNTPYVPEEKNEYFGEMTKEEILTKMINTVDYFETAKGSFEEVTNNDKTIIEYELDMKDKIGGYSKTTHFPSGKEVPQLAIDYYDDKKVWSIFESDKTYRESNYLKTATCCTLTIENAFTVDSEGVNFTSYRDRPPIGRAQNSLFPYEIASNYTRDLNSWDIEKQNEKVAGHNTLVIKGKLDAYASEKHRSSAFRFWVDKDTGILIQYETYNNNNEVVNYLRTKELMINVPVDPSKLKPNLKRYRDQFEAEEKLPSITSGIDESYVPEEIREEWKLARNKNNETSVMQFKGKWYIIPEKGYVVDRIETKGAEGTVYLSKASDKKSQYVIPVMAVGYGVETLNISK</sequence>
<feature type="domain" description="MucB/RseB N-terminal" evidence="1">
    <location>
        <begin position="237"/>
        <end position="335"/>
    </location>
</feature>
<gene>
    <name evidence="2" type="ORF">AWM68_02255</name>
</gene>
<comment type="caution">
    <text evidence="2">The sequence shown here is derived from an EMBL/GenBank/DDBJ whole genome shotgun (WGS) entry which is preliminary data.</text>
</comment>
<dbReference type="AlphaFoldDB" id="A0A163SHL3"/>
<dbReference type="Pfam" id="PF03888">
    <property type="entry name" value="MucB_RseB"/>
    <property type="match status" value="1"/>
</dbReference>
<organism evidence="2 3">
    <name type="scientific">Fictibacillus phosphorivorans</name>
    <dbReference type="NCBI Taxonomy" id="1221500"/>
    <lineage>
        <taxon>Bacteria</taxon>
        <taxon>Bacillati</taxon>
        <taxon>Bacillota</taxon>
        <taxon>Bacilli</taxon>
        <taxon>Bacillales</taxon>
        <taxon>Fictibacillaceae</taxon>
        <taxon>Fictibacillus</taxon>
    </lineage>
</organism>
<accession>A0A163SHL3</accession>
<evidence type="ECO:0000313" key="2">
    <source>
        <dbReference type="EMBL" id="KZE69109.1"/>
    </source>
</evidence>
<dbReference type="InterPro" id="IPR033434">
    <property type="entry name" value="MucB/RseB_N"/>
</dbReference>
<dbReference type="RefSeq" id="WP_066236456.1">
    <property type="nucleotide sequence ID" value="NZ_LRFC01000001.1"/>
</dbReference>
<evidence type="ECO:0000259" key="1">
    <source>
        <dbReference type="Pfam" id="PF03888"/>
    </source>
</evidence>
<dbReference type="Gene3D" id="2.50.20.10">
    <property type="entry name" value="Lipoprotein localisation LolA/LolB/LppX"/>
    <property type="match status" value="1"/>
</dbReference>
<name>A0A163SHL3_9BACL</name>
<keyword evidence="3" id="KW-1185">Reference proteome</keyword>
<reference evidence="3" key="1">
    <citation type="submission" date="2016-01" db="EMBL/GenBank/DDBJ databases">
        <title>Draft genome of Chromobacterium sp. F49.</title>
        <authorList>
            <person name="Hong K.W."/>
        </authorList>
    </citation>
    <scope>NUCLEOTIDE SEQUENCE [LARGE SCALE GENOMIC DNA]</scope>
    <source>
        <strain evidence="3">P7IIIA</strain>
    </source>
</reference>